<protein>
    <recommendedName>
        <fullName evidence="10">BTB/POZ domain-containing protein</fullName>
    </recommendedName>
</protein>
<dbReference type="Pfam" id="PF03000">
    <property type="entry name" value="NPH3"/>
    <property type="match status" value="1"/>
</dbReference>
<feature type="domain" description="NPH3" evidence="7">
    <location>
        <begin position="255"/>
        <end position="323"/>
    </location>
</feature>
<dbReference type="Proteomes" id="UP001345219">
    <property type="component" value="Chromosome 21"/>
</dbReference>
<proteinExistence type="inferred from homology"/>
<dbReference type="InterPro" id="IPR043454">
    <property type="entry name" value="NPH3/RPT2-like"/>
</dbReference>
<keyword evidence="2" id="KW-0833">Ubl conjugation pathway</keyword>
<reference evidence="8 9" key="1">
    <citation type="journal article" date="2023" name="Hortic Res">
        <title>Pangenome of water caltrop reveals structural variations and asymmetric subgenome divergence after allopolyploidization.</title>
        <authorList>
            <person name="Zhang X."/>
            <person name="Chen Y."/>
            <person name="Wang L."/>
            <person name="Yuan Y."/>
            <person name="Fang M."/>
            <person name="Shi L."/>
            <person name="Lu R."/>
            <person name="Comes H.P."/>
            <person name="Ma Y."/>
            <person name="Chen Y."/>
            <person name="Huang G."/>
            <person name="Zhou Y."/>
            <person name="Zheng Z."/>
            <person name="Qiu Y."/>
        </authorList>
    </citation>
    <scope>NUCLEOTIDE SEQUENCE [LARGE SCALE GENOMIC DNA]</scope>
    <source>
        <tissue evidence="8">Roots</tissue>
    </source>
</reference>
<dbReference type="PANTHER" id="PTHR32370">
    <property type="entry name" value="OS12G0117600 PROTEIN"/>
    <property type="match status" value="1"/>
</dbReference>
<dbReference type="AlphaFoldDB" id="A0AAN7JLP6"/>
<gene>
    <name evidence="8" type="ORF">SAY87_026886</name>
</gene>
<feature type="compositionally biased region" description="Basic and acidic residues" evidence="5">
    <location>
        <begin position="440"/>
        <end position="452"/>
    </location>
</feature>
<dbReference type="EMBL" id="JAXIOK010000018">
    <property type="protein sequence ID" value="KAK4749437.1"/>
    <property type="molecule type" value="Genomic_DNA"/>
</dbReference>
<keyword evidence="9" id="KW-1185">Reference proteome</keyword>
<evidence type="ECO:0000256" key="1">
    <source>
        <dbReference type="ARBA" id="ARBA00004906"/>
    </source>
</evidence>
<sequence length="514" mass="56272">MKGWSHLGVVETIYEEDDDEEEKEEELHEEQIVMQDSLSSSIVSPSSAASSPFATASLASRVEGWSVANGCEPNVVVRVRGTSFRLHKDPLTSRSSYLRWRLTTRSDLTIAPPLKITAATFHLVAEFCYGARIVVTPFNVAALRTAAELLEMTEGDGDGGDDLRLVTEAAFRRFEAVNSEYVKILFRSCLDLLPEAETTASLVSRCVESFCEIERVEEGRGYGGIDGSVVSLFLDGVASVGAREFEVTVESMGGRLGSHDLLYCMVDIYLKEHGRKMSEEQKAQICQSVDCTRLSPEILVDAVQNPRMPLRFIIRAMLVEHLRTRHSFLQAVATATPHPSSGSQEPTTKAISAAKSGPPAPTLGAILHRDAALRQSAQLRAAMAATKSRIQSLEEELSAMKLQLMNETTVVETEESDSNPVGSRSMLNSGRSLSFSHYRPPKESNKIERGERGSVSSLSSRFTRKAAEGREVGMEDEMAGKNSPRVRSSMRERLIRGLKSAFGSLNTNSATKGS</sequence>
<accession>A0AAN7JLP6</accession>
<evidence type="ECO:0000259" key="6">
    <source>
        <dbReference type="PROSITE" id="PS50097"/>
    </source>
</evidence>
<evidence type="ECO:0008006" key="10">
    <source>
        <dbReference type="Google" id="ProtNLM"/>
    </source>
</evidence>
<evidence type="ECO:0000256" key="5">
    <source>
        <dbReference type="SAM" id="MobiDB-lite"/>
    </source>
</evidence>
<feature type="region of interest" description="Disordered" evidence="5">
    <location>
        <begin position="335"/>
        <end position="356"/>
    </location>
</feature>
<comment type="similarity">
    <text evidence="3">Belongs to the NPH3 family.</text>
</comment>
<comment type="pathway">
    <text evidence="1">Protein modification; protein ubiquitination.</text>
</comment>
<dbReference type="PROSITE" id="PS51649">
    <property type="entry name" value="NPH3"/>
    <property type="match status" value="1"/>
</dbReference>
<feature type="domain" description="BTB" evidence="6">
    <location>
        <begin position="73"/>
        <end position="137"/>
    </location>
</feature>
<dbReference type="Gene3D" id="3.30.710.10">
    <property type="entry name" value="Potassium Channel Kv1.1, Chain A"/>
    <property type="match status" value="1"/>
</dbReference>
<feature type="region of interest" description="Disordered" evidence="5">
    <location>
        <begin position="410"/>
        <end position="488"/>
    </location>
</feature>
<evidence type="ECO:0000313" key="8">
    <source>
        <dbReference type="EMBL" id="KAK4749437.1"/>
    </source>
</evidence>
<organism evidence="8 9">
    <name type="scientific">Trapa incisa</name>
    <dbReference type="NCBI Taxonomy" id="236973"/>
    <lineage>
        <taxon>Eukaryota</taxon>
        <taxon>Viridiplantae</taxon>
        <taxon>Streptophyta</taxon>
        <taxon>Embryophyta</taxon>
        <taxon>Tracheophyta</taxon>
        <taxon>Spermatophyta</taxon>
        <taxon>Magnoliopsida</taxon>
        <taxon>eudicotyledons</taxon>
        <taxon>Gunneridae</taxon>
        <taxon>Pentapetalae</taxon>
        <taxon>rosids</taxon>
        <taxon>malvids</taxon>
        <taxon>Myrtales</taxon>
        <taxon>Lythraceae</taxon>
        <taxon>Trapa</taxon>
    </lineage>
</organism>
<dbReference type="InterPro" id="IPR000210">
    <property type="entry name" value="BTB/POZ_dom"/>
</dbReference>
<keyword evidence="4" id="KW-0175">Coiled coil</keyword>
<dbReference type="Pfam" id="PF00651">
    <property type="entry name" value="BTB"/>
    <property type="match status" value="1"/>
</dbReference>
<feature type="coiled-coil region" evidence="4">
    <location>
        <begin position="376"/>
        <end position="410"/>
    </location>
</feature>
<feature type="compositionally biased region" description="Polar residues" evidence="5">
    <location>
        <begin position="337"/>
        <end position="350"/>
    </location>
</feature>
<evidence type="ECO:0000313" key="9">
    <source>
        <dbReference type="Proteomes" id="UP001345219"/>
    </source>
</evidence>
<dbReference type="InterPro" id="IPR011333">
    <property type="entry name" value="SKP1/BTB/POZ_sf"/>
</dbReference>
<comment type="caution">
    <text evidence="8">The sequence shown here is derived from an EMBL/GenBank/DDBJ whole genome shotgun (WGS) entry which is preliminary data.</text>
</comment>
<feature type="compositionally biased region" description="Polar residues" evidence="5">
    <location>
        <begin position="418"/>
        <end position="435"/>
    </location>
</feature>
<evidence type="ECO:0000256" key="3">
    <source>
        <dbReference type="PROSITE-ProRule" id="PRU00982"/>
    </source>
</evidence>
<evidence type="ECO:0000256" key="2">
    <source>
        <dbReference type="ARBA" id="ARBA00022786"/>
    </source>
</evidence>
<evidence type="ECO:0000259" key="7">
    <source>
        <dbReference type="PROSITE" id="PS51649"/>
    </source>
</evidence>
<dbReference type="PROSITE" id="PS50097">
    <property type="entry name" value="BTB"/>
    <property type="match status" value="1"/>
</dbReference>
<dbReference type="InterPro" id="IPR027356">
    <property type="entry name" value="NPH3_dom"/>
</dbReference>
<dbReference type="SUPFAM" id="SSF54695">
    <property type="entry name" value="POZ domain"/>
    <property type="match status" value="1"/>
</dbReference>
<name>A0AAN7JLP6_9MYRT</name>
<evidence type="ECO:0000256" key="4">
    <source>
        <dbReference type="SAM" id="Coils"/>
    </source>
</evidence>